<evidence type="ECO:0000313" key="1">
    <source>
        <dbReference type="EnsemblPlants" id="MELO3C031018.2.1"/>
    </source>
</evidence>
<name>A0A9I9EAE7_CUCME</name>
<protein>
    <submittedName>
        <fullName evidence="1">Uncharacterized protein</fullName>
    </submittedName>
</protein>
<dbReference type="AlphaFoldDB" id="A0A9I9EAE7"/>
<sequence>MKEEDEQQLRFSKKWKWVTSKQTHYCFNWVLMSREERTREREKVGKAVLLLEEKKLHFHG</sequence>
<proteinExistence type="predicted"/>
<organism evidence="1">
    <name type="scientific">Cucumis melo</name>
    <name type="common">Muskmelon</name>
    <dbReference type="NCBI Taxonomy" id="3656"/>
    <lineage>
        <taxon>Eukaryota</taxon>
        <taxon>Viridiplantae</taxon>
        <taxon>Streptophyta</taxon>
        <taxon>Embryophyta</taxon>
        <taxon>Tracheophyta</taxon>
        <taxon>Spermatophyta</taxon>
        <taxon>Magnoliopsida</taxon>
        <taxon>eudicotyledons</taxon>
        <taxon>Gunneridae</taxon>
        <taxon>Pentapetalae</taxon>
        <taxon>rosids</taxon>
        <taxon>fabids</taxon>
        <taxon>Cucurbitales</taxon>
        <taxon>Cucurbitaceae</taxon>
        <taxon>Benincaseae</taxon>
        <taxon>Cucumis</taxon>
    </lineage>
</organism>
<accession>A0A9I9EAE7</accession>
<reference evidence="1" key="1">
    <citation type="submission" date="2023-03" db="UniProtKB">
        <authorList>
            <consortium name="EnsemblPlants"/>
        </authorList>
    </citation>
    <scope>IDENTIFICATION</scope>
</reference>
<dbReference type="EnsemblPlants" id="MELO3C031018.2.1">
    <property type="protein sequence ID" value="MELO3C031018.2.1"/>
    <property type="gene ID" value="MELO3C031018.2"/>
</dbReference>
<dbReference type="Gramene" id="MELO3C031018.2.1">
    <property type="protein sequence ID" value="MELO3C031018.2.1"/>
    <property type="gene ID" value="MELO3C031018.2"/>
</dbReference>